<dbReference type="Proteomes" id="UP001153269">
    <property type="component" value="Unassembled WGS sequence"/>
</dbReference>
<dbReference type="AlphaFoldDB" id="A0A9N7U1S3"/>
<accession>A0A9N7U1S3</accession>
<evidence type="ECO:0000313" key="1">
    <source>
        <dbReference type="EMBL" id="CAB1423170.1"/>
    </source>
</evidence>
<sequence length="84" mass="9290">MKYAEGGGNLKMMSKVESMWRIQGTSQRGEGERDVLFSELHVSVHFSWWRLARSLSSSSSVLSCSLVVDLTSFSGTSEDLDLTA</sequence>
<comment type="caution">
    <text evidence="1">The sequence shown here is derived from an EMBL/GenBank/DDBJ whole genome shotgun (WGS) entry which is preliminary data.</text>
</comment>
<reference evidence="1" key="1">
    <citation type="submission" date="2020-03" db="EMBL/GenBank/DDBJ databases">
        <authorList>
            <person name="Weist P."/>
        </authorList>
    </citation>
    <scope>NUCLEOTIDE SEQUENCE</scope>
</reference>
<protein>
    <submittedName>
        <fullName evidence="1">Uncharacterized protein</fullName>
    </submittedName>
</protein>
<dbReference type="EMBL" id="CADEAL010000639">
    <property type="protein sequence ID" value="CAB1423170.1"/>
    <property type="molecule type" value="Genomic_DNA"/>
</dbReference>
<proteinExistence type="predicted"/>
<name>A0A9N7U1S3_PLEPL</name>
<evidence type="ECO:0000313" key="2">
    <source>
        <dbReference type="Proteomes" id="UP001153269"/>
    </source>
</evidence>
<gene>
    <name evidence="1" type="ORF">PLEPLA_LOCUS11088</name>
</gene>
<keyword evidence="2" id="KW-1185">Reference proteome</keyword>
<organism evidence="1 2">
    <name type="scientific">Pleuronectes platessa</name>
    <name type="common">European plaice</name>
    <dbReference type="NCBI Taxonomy" id="8262"/>
    <lineage>
        <taxon>Eukaryota</taxon>
        <taxon>Metazoa</taxon>
        <taxon>Chordata</taxon>
        <taxon>Craniata</taxon>
        <taxon>Vertebrata</taxon>
        <taxon>Euteleostomi</taxon>
        <taxon>Actinopterygii</taxon>
        <taxon>Neopterygii</taxon>
        <taxon>Teleostei</taxon>
        <taxon>Neoteleostei</taxon>
        <taxon>Acanthomorphata</taxon>
        <taxon>Carangaria</taxon>
        <taxon>Pleuronectiformes</taxon>
        <taxon>Pleuronectoidei</taxon>
        <taxon>Pleuronectidae</taxon>
        <taxon>Pleuronectes</taxon>
    </lineage>
</organism>